<sequence>MVLPLGIALAIKLIPRPIWEELRQQAEKKRAANVPRNWLAGGAILLLWTLVAAWLVAMVDPHISQIAR</sequence>
<feature type="transmembrane region" description="Helical" evidence="1">
    <location>
        <begin position="38"/>
        <end position="59"/>
    </location>
</feature>
<evidence type="ECO:0000313" key="3">
    <source>
        <dbReference type="Proteomes" id="UP000637720"/>
    </source>
</evidence>
<dbReference type="RefSeq" id="WP_054669409.1">
    <property type="nucleotide sequence ID" value="NZ_BMOF01000029.1"/>
</dbReference>
<evidence type="ECO:0000313" key="2">
    <source>
        <dbReference type="EMBL" id="GGK02146.1"/>
    </source>
</evidence>
<organism evidence="2 3">
    <name type="scientific">Calditerricola satsumensis</name>
    <dbReference type="NCBI Taxonomy" id="373054"/>
    <lineage>
        <taxon>Bacteria</taxon>
        <taxon>Bacillati</taxon>
        <taxon>Bacillota</taxon>
        <taxon>Bacilli</taxon>
        <taxon>Bacillales</taxon>
        <taxon>Bacillaceae</taxon>
        <taxon>Calditerricola</taxon>
    </lineage>
</organism>
<keyword evidence="3" id="KW-1185">Reference proteome</keyword>
<keyword evidence="1" id="KW-0472">Membrane</keyword>
<reference evidence="2" key="2">
    <citation type="submission" date="2020-09" db="EMBL/GenBank/DDBJ databases">
        <authorList>
            <person name="Sun Q."/>
            <person name="Ohkuma M."/>
        </authorList>
    </citation>
    <scope>NUCLEOTIDE SEQUENCE</scope>
    <source>
        <strain evidence="2">JCM 14719</strain>
    </source>
</reference>
<dbReference type="EMBL" id="BMOF01000029">
    <property type="protein sequence ID" value="GGK02146.1"/>
    <property type="molecule type" value="Genomic_DNA"/>
</dbReference>
<protein>
    <submittedName>
        <fullName evidence="2">Uncharacterized protein</fullName>
    </submittedName>
</protein>
<dbReference type="Proteomes" id="UP000637720">
    <property type="component" value="Unassembled WGS sequence"/>
</dbReference>
<dbReference type="AlphaFoldDB" id="A0A8J3BGK8"/>
<keyword evidence="1" id="KW-0812">Transmembrane</keyword>
<keyword evidence="1" id="KW-1133">Transmembrane helix</keyword>
<reference evidence="2" key="1">
    <citation type="journal article" date="2014" name="Int. J. Syst. Evol. Microbiol.">
        <title>Complete genome sequence of Corynebacterium casei LMG S-19264T (=DSM 44701T), isolated from a smear-ripened cheese.</title>
        <authorList>
            <consortium name="US DOE Joint Genome Institute (JGI-PGF)"/>
            <person name="Walter F."/>
            <person name="Albersmeier A."/>
            <person name="Kalinowski J."/>
            <person name="Ruckert C."/>
        </authorList>
    </citation>
    <scope>NUCLEOTIDE SEQUENCE</scope>
    <source>
        <strain evidence="2">JCM 14719</strain>
    </source>
</reference>
<comment type="caution">
    <text evidence="2">The sequence shown here is derived from an EMBL/GenBank/DDBJ whole genome shotgun (WGS) entry which is preliminary data.</text>
</comment>
<evidence type="ECO:0000256" key="1">
    <source>
        <dbReference type="SAM" id="Phobius"/>
    </source>
</evidence>
<proteinExistence type="predicted"/>
<gene>
    <name evidence="2" type="ORF">GCM10007043_15280</name>
</gene>
<accession>A0A8J3BGK8</accession>
<name>A0A8J3BGK8_9BACI</name>